<reference evidence="1" key="1">
    <citation type="submission" date="2021-12" db="EMBL/GenBank/DDBJ databases">
        <title>Comparative genomics, transcriptomics and evolutionary studies reveal genomic signatures of adaptation to plant cell wall in hemibiotrophic fungi.</title>
        <authorList>
            <consortium name="DOE Joint Genome Institute"/>
            <person name="Baroncelli R."/>
            <person name="Diaz J.F."/>
            <person name="Benocci T."/>
            <person name="Peng M."/>
            <person name="Battaglia E."/>
            <person name="Haridas S."/>
            <person name="Andreopoulos W."/>
            <person name="Labutti K."/>
            <person name="Pangilinan J."/>
            <person name="Floch G.L."/>
            <person name="Makela M.R."/>
            <person name="Henrissat B."/>
            <person name="Grigoriev I.V."/>
            <person name="Crouch J.A."/>
            <person name="De Vries R.P."/>
            <person name="Sukno S.A."/>
            <person name="Thon M.R."/>
        </authorList>
    </citation>
    <scope>NUCLEOTIDE SEQUENCE</scope>
    <source>
        <strain evidence="1">CBS 112980</strain>
    </source>
</reference>
<dbReference type="EMBL" id="JAHMHS010000240">
    <property type="protein sequence ID" value="KAK1705621.1"/>
    <property type="molecule type" value="Genomic_DNA"/>
</dbReference>
<gene>
    <name evidence="1" type="ORF">BDZ83DRAFT_207863</name>
</gene>
<organism evidence="1 2">
    <name type="scientific">Glomerella acutata</name>
    <name type="common">Colletotrichum acutatum</name>
    <dbReference type="NCBI Taxonomy" id="27357"/>
    <lineage>
        <taxon>Eukaryota</taxon>
        <taxon>Fungi</taxon>
        <taxon>Dikarya</taxon>
        <taxon>Ascomycota</taxon>
        <taxon>Pezizomycotina</taxon>
        <taxon>Sordariomycetes</taxon>
        <taxon>Hypocreomycetidae</taxon>
        <taxon>Glomerellales</taxon>
        <taxon>Glomerellaceae</taxon>
        <taxon>Colletotrichum</taxon>
        <taxon>Colletotrichum acutatum species complex</taxon>
    </lineage>
</organism>
<comment type="caution">
    <text evidence="1">The sequence shown here is derived from an EMBL/GenBank/DDBJ whole genome shotgun (WGS) entry which is preliminary data.</text>
</comment>
<dbReference type="GeneID" id="85385590"/>
<name>A0AAD8U9D7_GLOAC</name>
<evidence type="ECO:0000313" key="2">
    <source>
        <dbReference type="Proteomes" id="UP001244207"/>
    </source>
</evidence>
<dbReference type="RefSeq" id="XP_060357645.1">
    <property type="nucleotide sequence ID" value="XM_060501691.1"/>
</dbReference>
<dbReference type="AlphaFoldDB" id="A0AAD8U9D7"/>
<dbReference type="Proteomes" id="UP001244207">
    <property type="component" value="Unassembled WGS sequence"/>
</dbReference>
<protein>
    <submittedName>
        <fullName evidence="1">Uncharacterized protein</fullName>
    </submittedName>
</protein>
<proteinExistence type="predicted"/>
<accession>A0AAD8U9D7</accession>
<sequence length="172" mass="18797">MHILKMMLLDVSGMWDSQSTARPGHRAGLEQTTGTLAEGRHGCCARKTVPAKAAASYGVCYICKLFRLRSGGIPPNTPSTPVFTMEQQSRESPAPSCSGDAPNFCLIKLDLPGPEPGPFPSLVPRAEADLRRRRPAPPGRFYVSVRITNIFCSKGILRHATVSYIKFHCVKE</sequence>
<evidence type="ECO:0000313" key="1">
    <source>
        <dbReference type="EMBL" id="KAK1705621.1"/>
    </source>
</evidence>
<keyword evidence="2" id="KW-1185">Reference proteome</keyword>